<evidence type="ECO:0000256" key="12">
    <source>
        <dbReference type="ARBA" id="ARBA00029757"/>
    </source>
</evidence>
<evidence type="ECO:0000313" key="15">
    <source>
        <dbReference type="Proteomes" id="UP001595379"/>
    </source>
</evidence>
<evidence type="ECO:0000313" key="14">
    <source>
        <dbReference type="EMBL" id="MFC2926499.1"/>
    </source>
</evidence>
<name>A0ABV6ZYT1_9PROT</name>
<evidence type="ECO:0000256" key="9">
    <source>
        <dbReference type="ARBA" id="ARBA00022777"/>
    </source>
</evidence>
<comment type="catalytic activity">
    <reaction evidence="13">
        <text>a lipid A disaccharide + ATP = a lipid IVA + ADP + H(+)</text>
        <dbReference type="Rhea" id="RHEA:67840"/>
        <dbReference type="ChEBI" id="CHEBI:15378"/>
        <dbReference type="ChEBI" id="CHEBI:30616"/>
        <dbReference type="ChEBI" id="CHEBI:176343"/>
        <dbReference type="ChEBI" id="CHEBI:176425"/>
        <dbReference type="ChEBI" id="CHEBI:456216"/>
        <dbReference type="EC" id="2.7.1.130"/>
    </reaction>
</comment>
<dbReference type="Pfam" id="PF02606">
    <property type="entry name" value="LpxK"/>
    <property type="match status" value="1"/>
</dbReference>
<evidence type="ECO:0000256" key="10">
    <source>
        <dbReference type="ARBA" id="ARBA00022840"/>
    </source>
</evidence>
<keyword evidence="6 13" id="KW-0441">Lipid A biosynthesis</keyword>
<dbReference type="EC" id="2.7.1.130" evidence="3 13"/>
<dbReference type="RefSeq" id="WP_343164289.1">
    <property type="nucleotide sequence ID" value="NZ_JBHRSV010000019.1"/>
</dbReference>
<evidence type="ECO:0000256" key="2">
    <source>
        <dbReference type="ARBA" id="ARBA00004870"/>
    </source>
</evidence>
<evidence type="ECO:0000256" key="8">
    <source>
        <dbReference type="ARBA" id="ARBA00022741"/>
    </source>
</evidence>
<dbReference type="HAMAP" id="MF_00409">
    <property type="entry name" value="LpxK"/>
    <property type="match status" value="1"/>
</dbReference>
<protein>
    <recommendedName>
        <fullName evidence="4 13">Tetraacyldisaccharide 4'-kinase</fullName>
        <ecNumber evidence="3 13">2.7.1.130</ecNumber>
    </recommendedName>
    <alternativeName>
        <fullName evidence="12 13">Lipid A 4'-kinase</fullName>
    </alternativeName>
</protein>
<dbReference type="Proteomes" id="UP001595379">
    <property type="component" value="Unassembled WGS sequence"/>
</dbReference>
<organism evidence="14 15">
    <name type="scientific">Hyphobacterium vulgare</name>
    <dbReference type="NCBI Taxonomy" id="1736751"/>
    <lineage>
        <taxon>Bacteria</taxon>
        <taxon>Pseudomonadati</taxon>
        <taxon>Pseudomonadota</taxon>
        <taxon>Alphaproteobacteria</taxon>
        <taxon>Maricaulales</taxon>
        <taxon>Maricaulaceae</taxon>
        <taxon>Hyphobacterium</taxon>
    </lineage>
</organism>
<comment type="caution">
    <text evidence="14">The sequence shown here is derived from an EMBL/GenBank/DDBJ whole genome shotgun (WGS) entry which is preliminary data.</text>
</comment>
<dbReference type="SUPFAM" id="SSF52540">
    <property type="entry name" value="P-loop containing nucleoside triphosphate hydrolases"/>
    <property type="match status" value="1"/>
</dbReference>
<keyword evidence="15" id="KW-1185">Reference proteome</keyword>
<evidence type="ECO:0000256" key="6">
    <source>
        <dbReference type="ARBA" id="ARBA00022556"/>
    </source>
</evidence>
<comment type="pathway">
    <text evidence="2 13">Glycolipid biosynthesis; lipid IV(A) biosynthesis; lipid IV(A) from (3R)-3-hydroxytetradecanoyl-[acyl-carrier-protein] and UDP-N-acetyl-alpha-D-glucosamine: step 6/6.</text>
</comment>
<comment type="function">
    <text evidence="1 13">Transfers the gamma-phosphate of ATP to the 4'-position of a tetraacyldisaccharide 1-phosphate intermediate (termed DS-1-P) to form tetraacyldisaccharide 1,4'-bis-phosphate (lipid IVA).</text>
</comment>
<dbReference type="NCBIfam" id="TIGR00682">
    <property type="entry name" value="lpxK"/>
    <property type="match status" value="1"/>
</dbReference>
<keyword evidence="5 13" id="KW-0444">Lipid biosynthesis</keyword>
<evidence type="ECO:0000256" key="5">
    <source>
        <dbReference type="ARBA" id="ARBA00022516"/>
    </source>
</evidence>
<evidence type="ECO:0000256" key="13">
    <source>
        <dbReference type="HAMAP-Rule" id="MF_00409"/>
    </source>
</evidence>
<comment type="similarity">
    <text evidence="13">Belongs to the LpxK family.</text>
</comment>
<keyword evidence="11 13" id="KW-0443">Lipid metabolism</keyword>
<keyword evidence="9 13" id="KW-0418">Kinase</keyword>
<keyword evidence="10 13" id="KW-0067">ATP-binding</keyword>
<evidence type="ECO:0000256" key="4">
    <source>
        <dbReference type="ARBA" id="ARBA00016436"/>
    </source>
</evidence>
<reference evidence="15" key="1">
    <citation type="journal article" date="2019" name="Int. J. Syst. Evol. Microbiol.">
        <title>The Global Catalogue of Microorganisms (GCM) 10K type strain sequencing project: providing services to taxonomists for standard genome sequencing and annotation.</title>
        <authorList>
            <consortium name="The Broad Institute Genomics Platform"/>
            <consortium name="The Broad Institute Genome Sequencing Center for Infectious Disease"/>
            <person name="Wu L."/>
            <person name="Ma J."/>
        </authorList>
    </citation>
    <scope>NUCLEOTIDE SEQUENCE [LARGE SCALE GENOMIC DNA]</scope>
    <source>
        <strain evidence="15">KCTC 52487</strain>
    </source>
</reference>
<dbReference type="GO" id="GO:0009029">
    <property type="term" value="F:lipid-A 4'-kinase activity"/>
    <property type="evidence" value="ECO:0007669"/>
    <property type="project" value="UniProtKB-EC"/>
</dbReference>
<keyword evidence="7 13" id="KW-0808">Transferase</keyword>
<evidence type="ECO:0000256" key="7">
    <source>
        <dbReference type="ARBA" id="ARBA00022679"/>
    </source>
</evidence>
<dbReference type="PANTHER" id="PTHR42724:SF1">
    <property type="entry name" value="TETRAACYLDISACCHARIDE 4'-KINASE, MITOCHONDRIAL-RELATED"/>
    <property type="match status" value="1"/>
</dbReference>
<evidence type="ECO:0000256" key="1">
    <source>
        <dbReference type="ARBA" id="ARBA00002274"/>
    </source>
</evidence>
<evidence type="ECO:0000256" key="11">
    <source>
        <dbReference type="ARBA" id="ARBA00023098"/>
    </source>
</evidence>
<dbReference type="PANTHER" id="PTHR42724">
    <property type="entry name" value="TETRAACYLDISACCHARIDE 4'-KINASE"/>
    <property type="match status" value="1"/>
</dbReference>
<dbReference type="InterPro" id="IPR027417">
    <property type="entry name" value="P-loop_NTPase"/>
</dbReference>
<feature type="binding site" evidence="13">
    <location>
        <begin position="55"/>
        <end position="62"/>
    </location>
    <ligand>
        <name>ATP</name>
        <dbReference type="ChEBI" id="CHEBI:30616"/>
    </ligand>
</feature>
<gene>
    <name evidence="13 14" type="primary">lpxK</name>
    <name evidence="14" type="ORF">ACFOOR_10320</name>
</gene>
<dbReference type="EMBL" id="JBHRSV010000019">
    <property type="protein sequence ID" value="MFC2926499.1"/>
    <property type="molecule type" value="Genomic_DNA"/>
</dbReference>
<sequence>MKPPAFWAGSAGPAGRLAQALLSPLSAIQAAATAQRVAKPGARVDAAVICIGNLTVGGTGKTPVAAAVMDRLAARDVTVHGLSRGYGGRLKGPERVDLSRHRPDDTGDEPLLLARHAPVWISRDRGAGALRAVAAGAEAVVMDDGFQNPALYKDLSLVVVDGETGWGNGRVFPAGPLREPVAAGLRRADAVVVMMPGPEDMPEFEALGLADLEMPVLRAWLEPAEPPPPGPLVVFAGIGRPEKFFDAIRRQGGDVAGSVSFPDHHRFKPLELDRLEDLAGTDATLVTTEKDAVRLPADFLSDVFVSRVTARFADEGALDAILQAGLDAAAARGVKAAAR</sequence>
<evidence type="ECO:0000256" key="3">
    <source>
        <dbReference type="ARBA" id="ARBA00012071"/>
    </source>
</evidence>
<accession>A0ABV6ZYT1</accession>
<dbReference type="InterPro" id="IPR003758">
    <property type="entry name" value="LpxK"/>
</dbReference>
<keyword evidence="8 13" id="KW-0547">Nucleotide-binding</keyword>
<proteinExistence type="inferred from homology"/>